<gene>
    <name evidence="1" type="ORF">L6164_004341</name>
</gene>
<name>A0ACB9Q428_BAUVA</name>
<keyword evidence="2" id="KW-1185">Reference proteome</keyword>
<dbReference type="EMBL" id="CM039427">
    <property type="protein sequence ID" value="KAI4355583.1"/>
    <property type="molecule type" value="Genomic_DNA"/>
</dbReference>
<accession>A0ACB9Q428</accession>
<evidence type="ECO:0000313" key="1">
    <source>
        <dbReference type="EMBL" id="KAI4355583.1"/>
    </source>
</evidence>
<reference evidence="1 2" key="1">
    <citation type="journal article" date="2022" name="DNA Res.">
        <title>Chromosomal-level genome assembly of the orchid tree Bauhinia variegata (Leguminosae; Cercidoideae) supports the allotetraploid origin hypothesis of Bauhinia.</title>
        <authorList>
            <person name="Zhong Y."/>
            <person name="Chen Y."/>
            <person name="Zheng D."/>
            <person name="Pang J."/>
            <person name="Liu Y."/>
            <person name="Luo S."/>
            <person name="Meng S."/>
            <person name="Qian L."/>
            <person name="Wei D."/>
            <person name="Dai S."/>
            <person name="Zhou R."/>
        </authorList>
    </citation>
    <scope>NUCLEOTIDE SEQUENCE [LARGE SCALE GENOMIC DNA]</scope>
    <source>
        <strain evidence="1">BV-YZ2020</strain>
    </source>
</reference>
<sequence length="1139" mass="126671">MAELSQLTRYIESYVDSSSTPSLQAATLEAVACLVKNNTLTLEALVREMGLYLTTTDNIIRARGILLLAELLTCIGAKPLGSATIHSLIEFFKDRLADWKALRGALVGCLALMRRKSNVGTVTSDDAKAVARSYLEHLQVQSLGQHDRKLCLELLDCLLEVYSDAVAPLGDDLVYGICEAIDSEKDPECLMLAFHVVESLARLYPDPSGPLASYAGELFEILGSYFPIHFTHPRDGDADVQRDDLSRALMNAFASTPFFEPFVIPLLLEKVSSSLLSAKVDSLKYLTLCSSKYGADRIAKHAGAIWFSLKDAICTYLEEPIFSLTSAPLHGMHFQNNEIVTEAISLLQMMIMQDSGLLVSSIVNDDDVSMVLNSIACYKKYNVFPALEKQKLHAIGRILYVTAKTSTSSCNVIFQTLFSRLMDTLGFPMRSIGSFSNDDVPPQRLKLGSLYLFIELLSGLRELITVSEEPALQYVSEHEICCTLLNSFSTSLSRAFCYALAVSAETDPLDPDIYIGVKGLQILATFPGDDFPVPRFIFENILRKFMSIITEDFNKTVLWQAVLKALVHIGSFIHKFHDSAKALSYRSYVVEKIVELLPLDDSSMPFSLKLEALSDMGMTGRKHMLRILQGLRETVFANLSEGYLHGNSRSAQTVIWLLECYSCKLLPWIHENEGSEEFVFQFAVESWDQVGNCMDFKAPSEEKGLLGALMKMMKLAVGSCSVDSQNIIVQKAFSILSSHTNFLLKELERLPLTPEKYDISHRDEWIVSLFASVVTAVCPQTCIPNKKVILHLFIITLLRGVVPAAQALGSMINKLVSNSNDAEISSDLTLEEALDIIFNTKVHISRTVTLQRCGGMSDGSEVVLTDLCLGIATDRQIQINAISGLSWIGKGLLLRGHEKLKDVTMIFLECLLSGTKGASALIQDSLENTDDLNRDPSVMKCAADAFHILISDSEACLNRTFHSIIRPLYKQRFFSSMMPIFLQVITKSQSSLSRSLLYRAFAHIISDTPMIVILSEAKKLIPILLDCLSMLAEDIQDKDMLYDLLLVLSGILTEKNGREVVTGNAHIIIDRLIRLMDYPHKTLVRETALQCLVAMSELPHARIYPMRTQVLRAISKVLDDKKRVVRQEAVRCSKAWSIA</sequence>
<dbReference type="Proteomes" id="UP000828941">
    <property type="component" value="Chromosome 2"/>
</dbReference>
<proteinExistence type="predicted"/>
<comment type="caution">
    <text evidence="1">The sequence shown here is derived from an EMBL/GenBank/DDBJ whole genome shotgun (WGS) entry which is preliminary data.</text>
</comment>
<protein>
    <submittedName>
        <fullName evidence="1">Uncharacterized protein</fullName>
    </submittedName>
</protein>
<evidence type="ECO:0000313" key="2">
    <source>
        <dbReference type="Proteomes" id="UP000828941"/>
    </source>
</evidence>
<organism evidence="1 2">
    <name type="scientific">Bauhinia variegata</name>
    <name type="common">Purple orchid tree</name>
    <name type="synonym">Phanera variegata</name>
    <dbReference type="NCBI Taxonomy" id="167791"/>
    <lineage>
        <taxon>Eukaryota</taxon>
        <taxon>Viridiplantae</taxon>
        <taxon>Streptophyta</taxon>
        <taxon>Embryophyta</taxon>
        <taxon>Tracheophyta</taxon>
        <taxon>Spermatophyta</taxon>
        <taxon>Magnoliopsida</taxon>
        <taxon>eudicotyledons</taxon>
        <taxon>Gunneridae</taxon>
        <taxon>Pentapetalae</taxon>
        <taxon>rosids</taxon>
        <taxon>fabids</taxon>
        <taxon>Fabales</taxon>
        <taxon>Fabaceae</taxon>
        <taxon>Cercidoideae</taxon>
        <taxon>Cercideae</taxon>
        <taxon>Bauhiniinae</taxon>
        <taxon>Bauhinia</taxon>
    </lineage>
</organism>